<dbReference type="InterPro" id="IPR006119">
    <property type="entry name" value="Resolv_N"/>
</dbReference>
<name>A0A6M8HRG1_9PROT</name>
<dbReference type="PANTHER" id="PTHR30461:SF2">
    <property type="entry name" value="SERINE RECOMBINASE PINE-RELATED"/>
    <property type="match status" value="1"/>
</dbReference>
<proteinExistence type="predicted"/>
<protein>
    <submittedName>
        <fullName evidence="4">Recombinase family protein</fullName>
    </submittedName>
</protein>
<gene>
    <name evidence="4" type="ORF">HN018_13145</name>
</gene>
<dbReference type="RefSeq" id="WP_171836262.1">
    <property type="nucleotide sequence ID" value="NZ_CP053708.1"/>
</dbReference>
<sequence>MAQGRFVAYFRVSTAKQGQSGLGLAAQSAAVQAYLNGGDWKLLGQFTDVESGKAADNRPELAKAMELAKLTGSTLVIAKLDRLSRNAAFLMNLADAGVDFVAVDMPNANRLTVGIMALVAQQEREAISARTKAALAATKAKGTVLGGWRGGSKVESGLGCDAQSDAADRRAASLHSRLSEMQGRGLSLRAIAAELSGSEIQTARGGAWTAAAVQRVLARL</sequence>
<evidence type="ECO:0000313" key="5">
    <source>
        <dbReference type="Proteomes" id="UP000500767"/>
    </source>
</evidence>
<keyword evidence="2" id="KW-0233">DNA recombination</keyword>
<dbReference type="GO" id="GO:0000150">
    <property type="term" value="F:DNA strand exchange activity"/>
    <property type="evidence" value="ECO:0007669"/>
    <property type="project" value="InterPro"/>
</dbReference>
<dbReference type="PROSITE" id="PS51736">
    <property type="entry name" value="RECOMBINASES_3"/>
    <property type="match status" value="1"/>
</dbReference>
<evidence type="ECO:0000256" key="1">
    <source>
        <dbReference type="ARBA" id="ARBA00023125"/>
    </source>
</evidence>
<dbReference type="PANTHER" id="PTHR30461">
    <property type="entry name" value="DNA-INVERTASE FROM LAMBDOID PROPHAGE"/>
    <property type="match status" value="1"/>
</dbReference>
<dbReference type="CDD" id="cd00338">
    <property type="entry name" value="Ser_Recombinase"/>
    <property type="match status" value="1"/>
</dbReference>
<dbReference type="InterPro" id="IPR050639">
    <property type="entry name" value="SSR_resolvase"/>
</dbReference>
<keyword evidence="5" id="KW-1185">Reference proteome</keyword>
<evidence type="ECO:0000313" key="4">
    <source>
        <dbReference type="EMBL" id="QKE90857.1"/>
    </source>
</evidence>
<reference evidence="4 5" key="1">
    <citation type="journal article" date="2014" name="World J. Microbiol. Biotechnol.">
        <title>Biodiversity and physiological characteristics of Antarctic and Arctic lichens-associated bacteria.</title>
        <authorList>
            <person name="Lee Y.M."/>
            <person name="Kim E.H."/>
            <person name="Lee H.K."/>
            <person name="Hong S.G."/>
        </authorList>
    </citation>
    <scope>NUCLEOTIDE SEQUENCE [LARGE SCALE GENOMIC DNA]</scope>
    <source>
        <strain evidence="4 5">PAMC 26569</strain>
    </source>
</reference>
<dbReference type="SMART" id="SM00857">
    <property type="entry name" value="Resolvase"/>
    <property type="match status" value="1"/>
</dbReference>
<dbReference type="SUPFAM" id="SSF53041">
    <property type="entry name" value="Resolvase-like"/>
    <property type="match status" value="1"/>
</dbReference>
<keyword evidence="1" id="KW-0238">DNA-binding</keyword>
<dbReference type="Proteomes" id="UP000500767">
    <property type="component" value="Chromosome"/>
</dbReference>
<dbReference type="Gene3D" id="3.40.50.1390">
    <property type="entry name" value="Resolvase, N-terminal catalytic domain"/>
    <property type="match status" value="1"/>
</dbReference>
<dbReference type="InterPro" id="IPR036162">
    <property type="entry name" value="Resolvase-like_N_sf"/>
</dbReference>
<dbReference type="GO" id="GO:0003677">
    <property type="term" value="F:DNA binding"/>
    <property type="evidence" value="ECO:0007669"/>
    <property type="project" value="UniProtKB-KW"/>
</dbReference>
<dbReference type="Pfam" id="PF00239">
    <property type="entry name" value="Resolvase"/>
    <property type="match status" value="1"/>
</dbReference>
<dbReference type="AlphaFoldDB" id="A0A6M8HRG1"/>
<evidence type="ECO:0000256" key="2">
    <source>
        <dbReference type="ARBA" id="ARBA00023172"/>
    </source>
</evidence>
<evidence type="ECO:0000259" key="3">
    <source>
        <dbReference type="PROSITE" id="PS51736"/>
    </source>
</evidence>
<dbReference type="KEGG" id="lck:HN018_13145"/>
<feature type="domain" description="Resolvase/invertase-type recombinase catalytic" evidence="3">
    <location>
        <begin position="5"/>
        <end position="142"/>
    </location>
</feature>
<organism evidence="4 5">
    <name type="scientific">Lichenicola cladoniae</name>
    <dbReference type="NCBI Taxonomy" id="1484109"/>
    <lineage>
        <taxon>Bacteria</taxon>
        <taxon>Pseudomonadati</taxon>
        <taxon>Pseudomonadota</taxon>
        <taxon>Alphaproteobacteria</taxon>
        <taxon>Acetobacterales</taxon>
        <taxon>Acetobacteraceae</taxon>
        <taxon>Lichenicola</taxon>
    </lineage>
</organism>
<accession>A0A6M8HRG1</accession>
<dbReference type="EMBL" id="CP053708">
    <property type="protein sequence ID" value="QKE90857.1"/>
    <property type="molecule type" value="Genomic_DNA"/>
</dbReference>